<protein>
    <submittedName>
        <fullName evidence="8">Membrane protein</fullName>
    </submittedName>
</protein>
<feature type="transmembrane region" description="Helical" evidence="6">
    <location>
        <begin position="630"/>
        <end position="650"/>
    </location>
</feature>
<sequence>MKNSTIRSEFSALFTNKKLLIPVLAVLFIPLLYAGMFLWAFWDPYDQLDELPVAIVNSDTGATLNEEPLNVGDELVTKLKDNAQFKWKFVDEKTAKKGLEDQTYYMVIEIPENFSQHATTLQDDQPMHMDLVYTPNESFNFLSAQIGGTAVEKIKEEVSNELTKTYAEEVFSKIEDVSDGLVAASDGAEELNDGINKVKDGSGELKDGITSAKDGTSKLDKGIGEAKDGAGKLSNGLNELNGGIVSAKDGAGEISSGLNEFNSKFSSAKDGASQLNNGLNELNKGVNQLEGGQSQLLEGAKKAENGSQQLSSGLQQSLAGMKEMDGKLPQLNEGTKGISEGANSLARSLEEWQKGAQQTQTGALKVSQGLTDMEKQIDQLINTTEDPQQKQVLQQFKVSVAQLSEGNKQVEGGLQGLTGSASQLKDGATNLASGASRVHQGQVALSNGMKSLLQGQEKLANGAASLTNGQSELVQGLTTFGEKMNEAKAGVSELANGSTELSDGMSRLSEGSNKLANGSSELETGMSRLLDGSNELAKGGTDLSTGLGELSNGSSQLFSGVSRLLEGSNELTSGMGQLSEGSGELSTKLREGADETSNVKANDEVYEMFAKPVDVKEKRVNEVPNYGTGFAPYFLSLGLFVGALLLSIVFPLKEPASVPKNGFSWFIGKFGVLVVVGVLQAILADVVLIALLGIDVQSVPLFVVFSIITSLTYIALIQFLVTTLGDPGRFIAIIILILQLTTSAGTFPLELIPGFLQYFNPLLPMTYSVAGFKAVISSGDVGFMWHNAWILGLFFAATIVGTIIYFTVQHKRQFTNVSSETEVSL</sequence>
<accession>A0ABS2QTE7</accession>
<dbReference type="InterPro" id="IPR011049">
    <property type="entry name" value="Serralysin-like_metalloprot_C"/>
</dbReference>
<evidence type="ECO:0000313" key="8">
    <source>
        <dbReference type="EMBL" id="MBM7702665.1"/>
    </source>
</evidence>
<dbReference type="NCBIfam" id="TIGR03057">
    <property type="entry name" value="xxxLxxG_by_4"/>
    <property type="match status" value="7"/>
</dbReference>
<reference evidence="8 9" key="1">
    <citation type="submission" date="2021-01" db="EMBL/GenBank/DDBJ databases">
        <title>Genomic Encyclopedia of Type Strains, Phase IV (KMG-IV): sequencing the most valuable type-strain genomes for metagenomic binning, comparative biology and taxonomic classification.</title>
        <authorList>
            <person name="Goeker M."/>
        </authorList>
    </citation>
    <scope>NUCLEOTIDE SEQUENCE [LARGE SCALE GENOMIC DNA]</scope>
    <source>
        <strain evidence="8 9">DSM 104297</strain>
    </source>
</reference>
<evidence type="ECO:0000256" key="5">
    <source>
        <dbReference type="SAM" id="MobiDB-lite"/>
    </source>
</evidence>
<name>A0ABS2QTE7_9BACI</name>
<keyword evidence="2 6" id="KW-0812">Transmembrane</keyword>
<keyword evidence="3 6" id="KW-1133">Transmembrane helix</keyword>
<evidence type="ECO:0000313" key="9">
    <source>
        <dbReference type="Proteomes" id="UP000809829"/>
    </source>
</evidence>
<dbReference type="Gene3D" id="3.40.1710.10">
    <property type="entry name" value="abc type-2 transporter like domain"/>
    <property type="match status" value="1"/>
</dbReference>
<feature type="transmembrane region" description="Helical" evidence="6">
    <location>
        <begin position="670"/>
        <end position="694"/>
    </location>
</feature>
<feature type="transmembrane region" description="Helical" evidence="6">
    <location>
        <begin position="733"/>
        <end position="756"/>
    </location>
</feature>
<comment type="caution">
    <text evidence="8">The sequence shown here is derived from an EMBL/GenBank/DDBJ whole genome shotgun (WGS) entry which is preliminary data.</text>
</comment>
<dbReference type="InterPro" id="IPR051328">
    <property type="entry name" value="T7SS_ABC-Transporter"/>
</dbReference>
<feature type="region of interest" description="Disordered" evidence="5">
    <location>
        <begin position="497"/>
        <end position="519"/>
    </location>
</feature>
<feature type="transmembrane region" description="Helical" evidence="6">
    <location>
        <begin position="20"/>
        <end position="42"/>
    </location>
</feature>
<evidence type="ECO:0000256" key="4">
    <source>
        <dbReference type="ARBA" id="ARBA00023136"/>
    </source>
</evidence>
<evidence type="ECO:0000256" key="6">
    <source>
        <dbReference type="SAM" id="Phobius"/>
    </source>
</evidence>
<comment type="subcellular location">
    <subcellularLocation>
        <location evidence="1">Membrane</location>
        <topology evidence="1">Multi-pass membrane protein</topology>
    </subcellularLocation>
</comment>
<dbReference type="Gene3D" id="1.10.287.950">
    <property type="entry name" value="Methyl-accepting chemotaxis protein"/>
    <property type="match status" value="2"/>
</dbReference>
<dbReference type="PANTHER" id="PTHR43077">
    <property type="entry name" value="TRANSPORT PERMEASE YVFS-RELATED"/>
    <property type="match status" value="1"/>
</dbReference>
<dbReference type="NCBIfam" id="TIGR03062">
    <property type="entry name" value="pip_yhgE_Cterm"/>
    <property type="match status" value="1"/>
</dbReference>
<dbReference type="EMBL" id="JAFBFC010000002">
    <property type="protein sequence ID" value="MBM7702665.1"/>
    <property type="molecule type" value="Genomic_DNA"/>
</dbReference>
<feature type="transmembrane region" description="Helical" evidence="6">
    <location>
        <begin position="788"/>
        <end position="808"/>
    </location>
</feature>
<evidence type="ECO:0000256" key="2">
    <source>
        <dbReference type="ARBA" id="ARBA00022692"/>
    </source>
</evidence>
<dbReference type="InterPro" id="IPR013525">
    <property type="entry name" value="ABC2_TM"/>
</dbReference>
<evidence type="ECO:0000259" key="7">
    <source>
        <dbReference type="Pfam" id="PF12698"/>
    </source>
</evidence>
<evidence type="ECO:0000256" key="3">
    <source>
        <dbReference type="ARBA" id="ARBA00022989"/>
    </source>
</evidence>
<dbReference type="SUPFAM" id="SSF58104">
    <property type="entry name" value="Methyl-accepting chemotaxis protein (MCP) signaling domain"/>
    <property type="match status" value="1"/>
</dbReference>
<feature type="domain" description="ABC-2 type transporter transmembrane" evidence="7">
    <location>
        <begin position="25"/>
        <end position="165"/>
    </location>
</feature>
<keyword evidence="4 6" id="KW-0472">Membrane</keyword>
<dbReference type="Pfam" id="PF12698">
    <property type="entry name" value="ABC2_membrane_3"/>
    <property type="match status" value="2"/>
</dbReference>
<dbReference type="InterPro" id="IPR023908">
    <property type="entry name" value="xxxLxxG_rpt"/>
</dbReference>
<feature type="domain" description="ABC-2 type transporter transmembrane" evidence="7">
    <location>
        <begin position="597"/>
        <end position="803"/>
    </location>
</feature>
<feature type="compositionally biased region" description="Polar residues" evidence="5">
    <location>
        <begin position="509"/>
        <end position="519"/>
    </location>
</feature>
<dbReference type="SUPFAM" id="SSF101967">
    <property type="entry name" value="Adhesin YadA, collagen-binding domain"/>
    <property type="match status" value="1"/>
</dbReference>
<dbReference type="NCBIfam" id="TIGR03061">
    <property type="entry name" value="pip_yhgE_Nterm"/>
    <property type="match status" value="1"/>
</dbReference>
<gene>
    <name evidence="8" type="ORF">JOC83_001499</name>
</gene>
<dbReference type="InterPro" id="IPR017501">
    <property type="entry name" value="Phage_infect_YhgE_C"/>
</dbReference>
<dbReference type="InterPro" id="IPR017500">
    <property type="entry name" value="Phage_infect_YhgE_N"/>
</dbReference>
<keyword evidence="9" id="KW-1185">Reference proteome</keyword>
<feature type="transmembrane region" description="Helical" evidence="6">
    <location>
        <begin position="700"/>
        <end position="721"/>
    </location>
</feature>
<organism evidence="8 9">
    <name type="scientific">Priestia iocasae</name>
    <dbReference type="NCBI Taxonomy" id="2291674"/>
    <lineage>
        <taxon>Bacteria</taxon>
        <taxon>Bacillati</taxon>
        <taxon>Bacillota</taxon>
        <taxon>Bacilli</taxon>
        <taxon>Bacillales</taxon>
        <taxon>Bacillaceae</taxon>
        <taxon>Priestia</taxon>
    </lineage>
</organism>
<evidence type="ECO:0000256" key="1">
    <source>
        <dbReference type="ARBA" id="ARBA00004141"/>
    </source>
</evidence>
<proteinExistence type="predicted"/>
<dbReference type="Proteomes" id="UP000809829">
    <property type="component" value="Unassembled WGS sequence"/>
</dbReference>
<dbReference type="PANTHER" id="PTHR43077:SF5">
    <property type="entry name" value="PHAGE INFECTION PROTEIN"/>
    <property type="match status" value="1"/>
</dbReference>